<dbReference type="Gene3D" id="3.30.1300.30">
    <property type="entry name" value="GSPII I/J protein-like"/>
    <property type="match status" value="1"/>
</dbReference>
<evidence type="ECO:0000313" key="11">
    <source>
        <dbReference type="EMBL" id="SDS69884.1"/>
    </source>
</evidence>
<comment type="function">
    <text evidence="9">Component of the type II secretion system required for the energy-dependent secretion of extracellular factors such as proteases and toxins from the periplasm.</text>
</comment>
<keyword evidence="12" id="KW-1185">Reference proteome</keyword>
<dbReference type="GO" id="GO:0015628">
    <property type="term" value="P:protein secretion by the type II secretion system"/>
    <property type="evidence" value="ECO:0007669"/>
    <property type="project" value="UniProtKB-UniRule"/>
</dbReference>
<evidence type="ECO:0000256" key="4">
    <source>
        <dbReference type="ARBA" id="ARBA00022481"/>
    </source>
</evidence>
<evidence type="ECO:0000256" key="6">
    <source>
        <dbReference type="ARBA" id="ARBA00022692"/>
    </source>
</evidence>
<dbReference type="PANTHER" id="PTHR38779">
    <property type="entry name" value="TYPE II SECRETION SYSTEM PROTEIN I-RELATED"/>
    <property type="match status" value="1"/>
</dbReference>
<comment type="subcellular location">
    <subcellularLocation>
        <location evidence="1 9">Cell inner membrane</location>
        <topology evidence="1 9">Single-pass membrane protein</topology>
    </subcellularLocation>
</comment>
<keyword evidence="4 9" id="KW-0488">Methylation</keyword>
<dbReference type="InterPro" id="IPR003413">
    <property type="entry name" value="T2SS_GspI_C"/>
</dbReference>
<dbReference type="Pfam" id="PF02501">
    <property type="entry name" value="T2SSI"/>
    <property type="match status" value="1"/>
</dbReference>
<dbReference type="SUPFAM" id="SSF54523">
    <property type="entry name" value="Pili subunits"/>
    <property type="match status" value="1"/>
</dbReference>
<dbReference type="NCBIfam" id="TIGR01707">
    <property type="entry name" value="gspI"/>
    <property type="match status" value="1"/>
</dbReference>
<dbReference type="PROSITE" id="PS00409">
    <property type="entry name" value="PROKAR_NTER_METHYL"/>
    <property type="match status" value="1"/>
</dbReference>
<keyword evidence="8" id="KW-0472">Membrane</keyword>
<dbReference type="InterPro" id="IPR045584">
    <property type="entry name" value="Pilin-like"/>
</dbReference>
<keyword evidence="5 9" id="KW-0997">Cell inner membrane</keyword>
<dbReference type="Proteomes" id="UP000243207">
    <property type="component" value="Chromosome I"/>
</dbReference>
<keyword evidence="6" id="KW-0812">Transmembrane</keyword>
<dbReference type="RefSeq" id="WP_093394012.1">
    <property type="nucleotide sequence ID" value="NZ_LT629736.1"/>
</dbReference>
<dbReference type="GO" id="GO:0015627">
    <property type="term" value="C:type II protein secretion system complex"/>
    <property type="evidence" value="ECO:0007669"/>
    <property type="project" value="UniProtKB-UniRule"/>
</dbReference>
<dbReference type="OrthoDB" id="6121517at2"/>
<dbReference type="AlphaFoldDB" id="A0A1H1UBM7"/>
<evidence type="ECO:0000256" key="5">
    <source>
        <dbReference type="ARBA" id="ARBA00022519"/>
    </source>
</evidence>
<sequence length="130" mass="14326">MRSRKTDRGFTLLEVLVALTVLGVALAALVKTGSEHARNTGYLQERTLAHWAGQNVLAEYEAGMRAVADGNHTGEVIMGPYRYGYEANVSDFTATAPFPLPPVKRIDVRVWMAERGEEHQRANVTGFVLP</sequence>
<organism evidence="11 12">
    <name type="scientific">Halopseudomonas xinjiangensis</name>
    <dbReference type="NCBI Taxonomy" id="487184"/>
    <lineage>
        <taxon>Bacteria</taxon>
        <taxon>Pseudomonadati</taxon>
        <taxon>Pseudomonadota</taxon>
        <taxon>Gammaproteobacteria</taxon>
        <taxon>Pseudomonadales</taxon>
        <taxon>Pseudomonadaceae</taxon>
        <taxon>Halopseudomonas</taxon>
    </lineage>
</organism>
<keyword evidence="7" id="KW-1133">Transmembrane helix</keyword>
<reference evidence="12" key="1">
    <citation type="submission" date="2016-10" db="EMBL/GenBank/DDBJ databases">
        <authorList>
            <person name="Varghese N."/>
            <person name="Submissions S."/>
        </authorList>
    </citation>
    <scope>NUCLEOTIDE SEQUENCE [LARGE SCALE GENOMIC DNA]</scope>
    <source>
        <strain evidence="12">NRRL B-51270</strain>
    </source>
</reference>
<dbReference type="EMBL" id="LT629736">
    <property type="protein sequence ID" value="SDS69884.1"/>
    <property type="molecule type" value="Genomic_DNA"/>
</dbReference>
<evidence type="ECO:0000256" key="2">
    <source>
        <dbReference type="ARBA" id="ARBA00008358"/>
    </source>
</evidence>
<name>A0A1H1UBM7_9GAMM</name>
<accession>A0A1H1UBM7</accession>
<feature type="domain" description="Type II secretion system protein GspI C-terminal" evidence="10">
    <location>
        <begin position="43"/>
        <end position="128"/>
    </location>
</feature>
<proteinExistence type="inferred from homology"/>
<dbReference type="InterPro" id="IPR012902">
    <property type="entry name" value="N_methyl_site"/>
</dbReference>
<comment type="PTM">
    <text evidence="9">Cleaved by prepilin peptidase.</text>
</comment>
<comment type="subunit">
    <text evidence="9">Type II secretion is composed of four main components: the outer membrane complex, the inner membrane complex, the cytoplasmic secretion ATPase and the periplasm-spanning pseudopilus.</text>
</comment>
<dbReference type="NCBIfam" id="TIGR02532">
    <property type="entry name" value="IV_pilin_GFxxxE"/>
    <property type="match status" value="1"/>
</dbReference>
<dbReference type="STRING" id="487184.SAMN05216421_2012"/>
<evidence type="ECO:0000256" key="3">
    <source>
        <dbReference type="ARBA" id="ARBA00022475"/>
    </source>
</evidence>
<dbReference type="PANTHER" id="PTHR38779:SF2">
    <property type="entry name" value="TYPE II SECRETION SYSTEM PROTEIN I-RELATED"/>
    <property type="match status" value="1"/>
</dbReference>
<comment type="similarity">
    <text evidence="2 9">Belongs to the GSP I family.</text>
</comment>
<evidence type="ECO:0000259" key="10">
    <source>
        <dbReference type="Pfam" id="PF02501"/>
    </source>
</evidence>
<dbReference type="Pfam" id="PF07963">
    <property type="entry name" value="N_methyl"/>
    <property type="match status" value="1"/>
</dbReference>
<evidence type="ECO:0000313" key="12">
    <source>
        <dbReference type="Proteomes" id="UP000243207"/>
    </source>
</evidence>
<evidence type="ECO:0000256" key="9">
    <source>
        <dbReference type="RuleBase" id="RU368030"/>
    </source>
</evidence>
<evidence type="ECO:0000256" key="7">
    <source>
        <dbReference type="ARBA" id="ARBA00022989"/>
    </source>
</evidence>
<dbReference type="InterPro" id="IPR010052">
    <property type="entry name" value="T2SS_protein-GspI"/>
</dbReference>
<gene>
    <name evidence="11" type="ORF">SAMN05216421_2012</name>
</gene>
<evidence type="ECO:0000256" key="1">
    <source>
        <dbReference type="ARBA" id="ARBA00004377"/>
    </source>
</evidence>
<dbReference type="GO" id="GO:0005886">
    <property type="term" value="C:plasma membrane"/>
    <property type="evidence" value="ECO:0007669"/>
    <property type="project" value="UniProtKB-SubCell"/>
</dbReference>
<evidence type="ECO:0000256" key="8">
    <source>
        <dbReference type="ARBA" id="ARBA00023136"/>
    </source>
</evidence>
<protein>
    <recommendedName>
        <fullName evidence="9">Type II secretion system protein I</fullName>
        <shortName evidence="9">T2SS minor pseudopilin I</shortName>
    </recommendedName>
</protein>
<keyword evidence="3" id="KW-1003">Cell membrane</keyword>